<feature type="chain" id="PRO_5043126604" evidence="1">
    <location>
        <begin position="19"/>
        <end position="209"/>
    </location>
</feature>
<sequence length="209" mass="22325">MLRTIFFLGICVFADIKAQIAGLPQIGPISPYIGSVPSLARFRTIDQRIQEIVGRPTNFSNGFFWPPPLAVVAGELQKQILQSSGLSQLGLGGLGLSNLGLGGLNLGSLGLGGLGSLGLGSLGLRNLGLRSLEDTGLSSLIYLNSFGDDLASRFPTPVQIIRIPLSDESFTSQQCQAPCFLCSTDTPESSIIFTKFSKIRVNKKYIIIH</sequence>
<feature type="signal peptide" evidence="1">
    <location>
        <begin position="1"/>
        <end position="18"/>
    </location>
</feature>
<dbReference type="EMBL" id="UYYF01004395">
    <property type="protein sequence ID" value="VDN03483.1"/>
    <property type="molecule type" value="Genomic_DNA"/>
</dbReference>
<evidence type="ECO:0000313" key="2">
    <source>
        <dbReference type="EMBL" id="VDN03483.1"/>
    </source>
</evidence>
<name>A0A0N5D060_THECL</name>
<protein>
    <submittedName>
        <fullName evidence="2 4">Uncharacterized protein</fullName>
    </submittedName>
</protein>
<dbReference type="AlphaFoldDB" id="A0A0N5D060"/>
<reference evidence="4" key="1">
    <citation type="submission" date="2017-02" db="UniProtKB">
        <authorList>
            <consortium name="WormBaseParasite"/>
        </authorList>
    </citation>
    <scope>IDENTIFICATION</scope>
</reference>
<gene>
    <name evidence="2" type="ORF">TCLT_LOCUS6158</name>
</gene>
<dbReference type="OrthoDB" id="5837262at2759"/>
<keyword evidence="3" id="KW-1185">Reference proteome</keyword>
<dbReference type="Proteomes" id="UP000276776">
    <property type="component" value="Unassembled WGS sequence"/>
</dbReference>
<evidence type="ECO:0000313" key="4">
    <source>
        <dbReference type="WBParaSite" id="TCLT_0000616901-mRNA-1"/>
    </source>
</evidence>
<organism evidence="4">
    <name type="scientific">Thelazia callipaeda</name>
    <name type="common">Oriental eyeworm</name>
    <name type="synonym">Parasitic nematode</name>
    <dbReference type="NCBI Taxonomy" id="103827"/>
    <lineage>
        <taxon>Eukaryota</taxon>
        <taxon>Metazoa</taxon>
        <taxon>Ecdysozoa</taxon>
        <taxon>Nematoda</taxon>
        <taxon>Chromadorea</taxon>
        <taxon>Rhabditida</taxon>
        <taxon>Spirurina</taxon>
        <taxon>Spiruromorpha</taxon>
        <taxon>Thelazioidea</taxon>
        <taxon>Thelaziidae</taxon>
        <taxon>Thelazia</taxon>
    </lineage>
</organism>
<evidence type="ECO:0000256" key="1">
    <source>
        <dbReference type="SAM" id="SignalP"/>
    </source>
</evidence>
<proteinExistence type="predicted"/>
<keyword evidence="1" id="KW-0732">Signal</keyword>
<reference evidence="2 3" key="2">
    <citation type="submission" date="2018-11" db="EMBL/GenBank/DDBJ databases">
        <authorList>
            <consortium name="Pathogen Informatics"/>
        </authorList>
    </citation>
    <scope>NUCLEOTIDE SEQUENCE [LARGE SCALE GENOMIC DNA]</scope>
</reference>
<evidence type="ECO:0000313" key="3">
    <source>
        <dbReference type="Proteomes" id="UP000276776"/>
    </source>
</evidence>
<dbReference type="WBParaSite" id="TCLT_0000616901-mRNA-1">
    <property type="protein sequence ID" value="TCLT_0000616901-mRNA-1"/>
    <property type="gene ID" value="TCLT_0000616901"/>
</dbReference>
<accession>A0A0N5D060</accession>